<comment type="caution">
    <text evidence="8">The sequence shown here is derived from an EMBL/GenBank/DDBJ whole genome shotgun (WGS) entry which is preliminary data.</text>
</comment>
<keyword evidence="3" id="KW-0732">Signal</keyword>
<dbReference type="PANTHER" id="PTHR47245:SF1">
    <property type="entry name" value="FOLDASE PROTEIN PRSA"/>
    <property type="match status" value="1"/>
</dbReference>
<dbReference type="PATRIC" id="fig|398512.5.peg.3941"/>
<dbReference type="STRING" id="398512.Bccel_3764"/>
<dbReference type="EMBL" id="LGTC01000001">
    <property type="protein sequence ID" value="KNY28490.1"/>
    <property type="molecule type" value="Genomic_DNA"/>
</dbReference>
<dbReference type="SUPFAM" id="SSF54534">
    <property type="entry name" value="FKBP-like"/>
    <property type="match status" value="1"/>
</dbReference>
<dbReference type="PANTHER" id="PTHR47245">
    <property type="entry name" value="PEPTIDYLPROLYL ISOMERASE"/>
    <property type="match status" value="1"/>
</dbReference>
<dbReference type="InterPro" id="IPR046357">
    <property type="entry name" value="PPIase_dom_sf"/>
</dbReference>
<dbReference type="SUPFAM" id="SSF48452">
    <property type="entry name" value="TPR-like"/>
    <property type="match status" value="1"/>
</dbReference>
<dbReference type="RefSeq" id="WP_036936880.1">
    <property type="nucleotide sequence ID" value="NZ_JQKC01000002.1"/>
</dbReference>
<dbReference type="Proteomes" id="UP000036923">
    <property type="component" value="Unassembled WGS sequence"/>
</dbReference>
<dbReference type="OrthoDB" id="1738394at2"/>
<evidence type="ECO:0000256" key="1">
    <source>
        <dbReference type="ARBA" id="ARBA00000971"/>
    </source>
</evidence>
<dbReference type="Pfam" id="PF00639">
    <property type="entry name" value="Rotamase"/>
    <property type="match status" value="1"/>
</dbReference>
<accession>A0A0L6JS11</accession>
<evidence type="ECO:0000256" key="6">
    <source>
        <dbReference type="PROSITE-ProRule" id="PRU00278"/>
    </source>
</evidence>
<evidence type="ECO:0000256" key="5">
    <source>
        <dbReference type="ARBA" id="ARBA00023235"/>
    </source>
</evidence>
<dbReference type="Gene3D" id="1.25.40.10">
    <property type="entry name" value="Tetratricopeptide repeat domain"/>
    <property type="match status" value="1"/>
</dbReference>
<keyword evidence="4 6" id="KW-0697">Rotamase</keyword>
<evidence type="ECO:0000313" key="8">
    <source>
        <dbReference type="EMBL" id="KNY28490.1"/>
    </source>
</evidence>
<sequence precursor="true">MSRKKTSILITALAIIVLCSIGAAIYFSSSNNKSEVGTKKEDTEAFGYQALKINGKYISADIFTEERNKFFEKWSRNAEMLYKTDEERNDMLLDEIIKRLVIEDYVNTKADVKVTKTEVDDYIKKYIELAYASQGGVKAYMEGKGFKSEEEVFKNTEFYLKRLKFFSGIAVKYGISIPDSEFEEKYLKHKQDSTFATGKRIHISSKERGETEALKLANEIYSKLKNGEDFTALAKEKSEDEESKSSGGIMENLSGGIYSKEFDNAVFNSSPGTLIQPVKNMAGYDIVYLEKITTSYHPKDEYKNILLMQKFGESEKLNIWLEEVKKSYTIEITDPTFKAYRQFKSNDMKGAAASYEAAFKKTKFETFLQKASECYKNLGDWDKVIDLNDEGMDRTPENVQYYINKAEALYKKQQTDDAKELMEEAEKKASDNIYFKQLILQMYKNLGLKEDADRMEKEITSK</sequence>
<name>A0A0L6JS11_9FIRM</name>
<evidence type="ECO:0000256" key="2">
    <source>
        <dbReference type="ARBA" id="ARBA00013194"/>
    </source>
</evidence>
<reference evidence="9" key="1">
    <citation type="submission" date="2015-07" db="EMBL/GenBank/DDBJ databases">
        <title>Near-Complete Genome Sequence of the Cellulolytic Bacterium Bacteroides (Pseudobacteroides) cellulosolvens ATCC 35603.</title>
        <authorList>
            <person name="Dassa B."/>
            <person name="Utturkar S.M."/>
            <person name="Klingeman D.M."/>
            <person name="Hurt R.A."/>
            <person name="Keller M."/>
            <person name="Xu J."/>
            <person name="Reddy Y.H.K."/>
            <person name="Borovok I."/>
            <person name="Grinberg I.R."/>
            <person name="Lamed R."/>
            <person name="Zhivin O."/>
            <person name="Bayer E.A."/>
            <person name="Brown S.D."/>
        </authorList>
    </citation>
    <scope>NUCLEOTIDE SEQUENCE [LARGE SCALE GENOMIC DNA]</scope>
    <source>
        <strain evidence="9">DSM 2933</strain>
    </source>
</reference>
<comment type="catalytic activity">
    <reaction evidence="1">
        <text>[protein]-peptidylproline (omega=180) = [protein]-peptidylproline (omega=0)</text>
        <dbReference type="Rhea" id="RHEA:16237"/>
        <dbReference type="Rhea" id="RHEA-COMP:10747"/>
        <dbReference type="Rhea" id="RHEA-COMP:10748"/>
        <dbReference type="ChEBI" id="CHEBI:83833"/>
        <dbReference type="ChEBI" id="CHEBI:83834"/>
        <dbReference type="EC" id="5.2.1.8"/>
    </reaction>
</comment>
<dbReference type="Gene3D" id="3.10.50.40">
    <property type="match status" value="1"/>
</dbReference>
<evidence type="ECO:0000256" key="4">
    <source>
        <dbReference type="ARBA" id="ARBA00023110"/>
    </source>
</evidence>
<dbReference type="InterPro" id="IPR011990">
    <property type="entry name" value="TPR-like_helical_dom_sf"/>
</dbReference>
<keyword evidence="5 6" id="KW-0413">Isomerase</keyword>
<dbReference type="GO" id="GO:0003755">
    <property type="term" value="F:peptidyl-prolyl cis-trans isomerase activity"/>
    <property type="evidence" value="ECO:0007669"/>
    <property type="project" value="UniProtKB-KW"/>
</dbReference>
<gene>
    <name evidence="8" type="ORF">Bccel_3764</name>
</gene>
<dbReference type="InterPro" id="IPR050245">
    <property type="entry name" value="PrsA_foldase"/>
</dbReference>
<dbReference type="EC" id="5.2.1.8" evidence="2"/>
<keyword evidence="9" id="KW-1185">Reference proteome</keyword>
<dbReference type="eggNOG" id="COG0760">
    <property type="taxonomic scope" value="Bacteria"/>
</dbReference>
<protein>
    <recommendedName>
        <fullName evidence="2">peptidylprolyl isomerase</fullName>
        <ecNumber evidence="2">5.2.1.8</ecNumber>
    </recommendedName>
</protein>
<evidence type="ECO:0000259" key="7">
    <source>
        <dbReference type="PROSITE" id="PS50198"/>
    </source>
</evidence>
<evidence type="ECO:0000313" key="9">
    <source>
        <dbReference type="Proteomes" id="UP000036923"/>
    </source>
</evidence>
<organism evidence="8 9">
    <name type="scientific">Pseudobacteroides cellulosolvens ATCC 35603 = DSM 2933</name>
    <dbReference type="NCBI Taxonomy" id="398512"/>
    <lineage>
        <taxon>Bacteria</taxon>
        <taxon>Bacillati</taxon>
        <taxon>Bacillota</taxon>
        <taxon>Clostridia</taxon>
        <taxon>Eubacteriales</taxon>
        <taxon>Oscillospiraceae</taxon>
        <taxon>Pseudobacteroides</taxon>
    </lineage>
</organism>
<evidence type="ECO:0000256" key="3">
    <source>
        <dbReference type="ARBA" id="ARBA00022729"/>
    </source>
</evidence>
<dbReference type="PROSITE" id="PS50198">
    <property type="entry name" value="PPIC_PPIASE_2"/>
    <property type="match status" value="1"/>
</dbReference>
<dbReference type="AlphaFoldDB" id="A0A0L6JS11"/>
<dbReference type="InterPro" id="IPR000297">
    <property type="entry name" value="PPIase_PpiC"/>
</dbReference>
<proteinExistence type="predicted"/>
<feature type="domain" description="PpiC" evidence="7">
    <location>
        <begin position="202"/>
        <end position="291"/>
    </location>
</feature>